<reference evidence="1" key="1">
    <citation type="submission" date="2018-02" db="EMBL/GenBank/DDBJ databases">
        <title>Rhizophora mucronata_Transcriptome.</title>
        <authorList>
            <person name="Meera S.P."/>
            <person name="Sreeshan A."/>
            <person name="Augustine A."/>
        </authorList>
    </citation>
    <scope>NUCLEOTIDE SEQUENCE</scope>
    <source>
        <tissue evidence="1">Leaf</tissue>
    </source>
</reference>
<organism evidence="1">
    <name type="scientific">Rhizophora mucronata</name>
    <name type="common">Asiatic mangrove</name>
    <dbReference type="NCBI Taxonomy" id="61149"/>
    <lineage>
        <taxon>Eukaryota</taxon>
        <taxon>Viridiplantae</taxon>
        <taxon>Streptophyta</taxon>
        <taxon>Embryophyta</taxon>
        <taxon>Tracheophyta</taxon>
        <taxon>Spermatophyta</taxon>
        <taxon>Magnoliopsida</taxon>
        <taxon>eudicotyledons</taxon>
        <taxon>Gunneridae</taxon>
        <taxon>Pentapetalae</taxon>
        <taxon>rosids</taxon>
        <taxon>fabids</taxon>
        <taxon>Malpighiales</taxon>
        <taxon>Rhizophoraceae</taxon>
        <taxon>Rhizophora</taxon>
    </lineage>
</organism>
<accession>A0A2P2PMJ3</accession>
<proteinExistence type="predicted"/>
<evidence type="ECO:0000313" key="1">
    <source>
        <dbReference type="EMBL" id="MBX55962.1"/>
    </source>
</evidence>
<sequence>MEHKKRSIDFKSLTLSMLLASSNSRKIN</sequence>
<name>A0A2P2PMJ3_RHIMU</name>
<dbReference type="EMBL" id="GGEC01075478">
    <property type="protein sequence ID" value="MBX55962.1"/>
    <property type="molecule type" value="Transcribed_RNA"/>
</dbReference>
<protein>
    <submittedName>
        <fullName evidence="1">Uncharacterized protein</fullName>
    </submittedName>
</protein>
<dbReference type="AlphaFoldDB" id="A0A2P2PMJ3"/>